<protein>
    <submittedName>
        <fullName evidence="3">IS1182 family transposase</fullName>
    </submittedName>
</protein>
<dbReference type="Proteomes" id="UP001518140">
    <property type="component" value="Unassembled WGS sequence"/>
</dbReference>
<evidence type="ECO:0000313" key="4">
    <source>
        <dbReference type="Proteomes" id="UP001518140"/>
    </source>
</evidence>
<accession>A0ABX0DQ10</accession>
<evidence type="ECO:0000259" key="2">
    <source>
        <dbReference type="Pfam" id="PF13751"/>
    </source>
</evidence>
<name>A0ABX0DQ10_9ACTN</name>
<dbReference type="InterPro" id="IPR008490">
    <property type="entry name" value="Transposase_InsH_N"/>
</dbReference>
<dbReference type="RefSeq" id="WP_165339033.1">
    <property type="nucleotide sequence ID" value="NZ_JAAKZX010000020.1"/>
</dbReference>
<dbReference type="InterPro" id="IPR047629">
    <property type="entry name" value="IS1182_transpos"/>
</dbReference>
<dbReference type="Pfam" id="PF05598">
    <property type="entry name" value="DUF772"/>
    <property type="match status" value="1"/>
</dbReference>
<comment type="caution">
    <text evidence="3">The sequence shown here is derived from an EMBL/GenBank/DDBJ whole genome shotgun (WGS) entry which is preliminary data.</text>
</comment>
<dbReference type="PANTHER" id="PTHR35604:SF2">
    <property type="entry name" value="TRANSPOSASE INSH FOR INSERTION SEQUENCE ELEMENT IS5A-RELATED"/>
    <property type="match status" value="1"/>
</dbReference>
<keyword evidence="4" id="KW-1185">Reference proteome</keyword>
<feature type="domain" description="Transposase DDE" evidence="2">
    <location>
        <begin position="403"/>
        <end position="526"/>
    </location>
</feature>
<organism evidence="3 4">
    <name type="scientific">Streptomyces ureilyticus</name>
    <dbReference type="NCBI Taxonomy" id="1775131"/>
    <lineage>
        <taxon>Bacteria</taxon>
        <taxon>Bacillati</taxon>
        <taxon>Actinomycetota</taxon>
        <taxon>Actinomycetes</taxon>
        <taxon>Kitasatosporales</taxon>
        <taxon>Streptomycetaceae</taxon>
        <taxon>Streptomyces</taxon>
    </lineage>
</organism>
<dbReference type="NCBIfam" id="NF033551">
    <property type="entry name" value="transpos_IS1182"/>
    <property type="match status" value="1"/>
</dbReference>
<dbReference type="InterPro" id="IPR025668">
    <property type="entry name" value="Tnp_DDE_dom"/>
</dbReference>
<evidence type="ECO:0000259" key="1">
    <source>
        <dbReference type="Pfam" id="PF05598"/>
    </source>
</evidence>
<dbReference type="PANTHER" id="PTHR35604">
    <property type="entry name" value="TRANSPOSASE INSH FOR INSERTION SEQUENCE ELEMENT IS5A-RELATED"/>
    <property type="match status" value="1"/>
</dbReference>
<proteinExistence type="predicted"/>
<evidence type="ECO:0000313" key="3">
    <source>
        <dbReference type="EMBL" id="NGO42398.1"/>
    </source>
</evidence>
<sequence>MSLRPESHQRIPVRTVRTARAACPRGTPAMLIRDRLDVLFEDEEFAGLYPSDGRPGLSPGQLALVSVLQFAENLSDRAAADAVRTRIDWKYALGLELDDPGFDYSVLCEFRARLAEDGAGDRLLEAMLDRLVEAGLLKAGGRQRTDATHVLAAVRFLSRLELVGETLRAALEKLAEAAPDWLAPLIGPEWGKRYGRKVEIGKLPGGKPAVTERAEQTGRDGQTILTAAWAASAPPHLRLLPQVEILRQVWVHHYYWDARGRLRWRDGHALPPASLRFDSPYDTDVHYCVKRDTAWSGYRVHLTESCDEERPELVVHVATTHSTVQDVEMTAIIHDDLAERELLPREHVVDSGYVTAAHIERAHRIHGITLLGPVVADNSRQARAGSDFAKSAFPIDWDRRQATCPQGAVSREWRPLRISGHDYIQVKFAKADCLACPVRPQCTTSATRPRALALLPTRELHEIQMRNRLEQTTAEWQRRYAIRAGIEATLSQNIRAHGLRRSRYRGLAKTHVQHVLTALACNIARIADWVNTAPTARRRSSHFRALCTAAA</sequence>
<feature type="domain" description="Transposase InsH N-terminal" evidence="1">
    <location>
        <begin position="22"/>
        <end position="113"/>
    </location>
</feature>
<gene>
    <name evidence="3" type="ORF">G6048_09515</name>
</gene>
<dbReference type="Pfam" id="PF13751">
    <property type="entry name" value="DDE_Tnp_1_6"/>
    <property type="match status" value="1"/>
</dbReference>
<dbReference type="EMBL" id="JAAKZX010000020">
    <property type="protein sequence ID" value="NGO42398.1"/>
    <property type="molecule type" value="Genomic_DNA"/>
</dbReference>
<reference evidence="3 4" key="1">
    <citation type="submission" date="2020-02" db="EMBL/GenBank/DDBJ databases">
        <title>Whole-genome analyses of novel actinobacteria.</title>
        <authorList>
            <person name="Sahin N."/>
            <person name="Tokatli A."/>
        </authorList>
    </citation>
    <scope>NUCLEOTIDE SEQUENCE [LARGE SCALE GENOMIC DNA]</scope>
    <source>
        <strain evidence="3 4">YC419</strain>
    </source>
</reference>